<protein>
    <recommendedName>
        <fullName evidence="1">DUF6593 domain-containing protein</fullName>
    </recommendedName>
</protein>
<dbReference type="InterPro" id="IPR046528">
    <property type="entry name" value="DUF6593"/>
</dbReference>
<feature type="domain" description="DUF6593" evidence="1">
    <location>
        <begin position="26"/>
        <end position="172"/>
    </location>
</feature>
<dbReference type="OrthoDB" id="3256331at2759"/>
<reference evidence="2 3" key="1">
    <citation type="journal article" date="2019" name="Nat. Ecol. Evol.">
        <title>Megaphylogeny resolves global patterns of mushroom evolution.</title>
        <authorList>
            <person name="Varga T."/>
            <person name="Krizsan K."/>
            <person name="Foldi C."/>
            <person name="Dima B."/>
            <person name="Sanchez-Garcia M."/>
            <person name="Sanchez-Ramirez S."/>
            <person name="Szollosi G.J."/>
            <person name="Szarkandi J.G."/>
            <person name="Papp V."/>
            <person name="Albert L."/>
            <person name="Andreopoulos W."/>
            <person name="Angelini C."/>
            <person name="Antonin V."/>
            <person name="Barry K.W."/>
            <person name="Bougher N.L."/>
            <person name="Buchanan P."/>
            <person name="Buyck B."/>
            <person name="Bense V."/>
            <person name="Catcheside P."/>
            <person name="Chovatia M."/>
            <person name="Cooper J."/>
            <person name="Damon W."/>
            <person name="Desjardin D."/>
            <person name="Finy P."/>
            <person name="Geml J."/>
            <person name="Haridas S."/>
            <person name="Hughes K."/>
            <person name="Justo A."/>
            <person name="Karasinski D."/>
            <person name="Kautmanova I."/>
            <person name="Kiss B."/>
            <person name="Kocsube S."/>
            <person name="Kotiranta H."/>
            <person name="LaButti K.M."/>
            <person name="Lechner B.E."/>
            <person name="Liimatainen K."/>
            <person name="Lipzen A."/>
            <person name="Lukacs Z."/>
            <person name="Mihaltcheva S."/>
            <person name="Morgado L.N."/>
            <person name="Niskanen T."/>
            <person name="Noordeloos M.E."/>
            <person name="Ohm R.A."/>
            <person name="Ortiz-Santana B."/>
            <person name="Ovrebo C."/>
            <person name="Racz N."/>
            <person name="Riley R."/>
            <person name="Savchenko A."/>
            <person name="Shiryaev A."/>
            <person name="Soop K."/>
            <person name="Spirin V."/>
            <person name="Szebenyi C."/>
            <person name="Tomsovsky M."/>
            <person name="Tulloss R.E."/>
            <person name="Uehling J."/>
            <person name="Grigoriev I.V."/>
            <person name="Vagvolgyi C."/>
            <person name="Papp T."/>
            <person name="Martin F.M."/>
            <person name="Miettinen O."/>
            <person name="Hibbett D.S."/>
            <person name="Nagy L.G."/>
        </authorList>
    </citation>
    <scope>NUCLEOTIDE SEQUENCE [LARGE SCALE GENOMIC DNA]</scope>
    <source>
        <strain evidence="2 3">CBS 166.37</strain>
    </source>
</reference>
<evidence type="ECO:0000259" key="1">
    <source>
        <dbReference type="Pfam" id="PF20236"/>
    </source>
</evidence>
<organism evidence="2 3">
    <name type="scientific">Crucibulum laeve</name>
    <dbReference type="NCBI Taxonomy" id="68775"/>
    <lineage>
        <taxon>Eukaryota</taxon>
        <taxon>Fungi</taxon>
        <taxon>Dikarya</taxon>
        <taxon>Basidiomycota</taxon>
        <taxon>Agaricomycotina</taxon>
        <taxon>Agaricomycetes</taxon>
        <taxon>Agaricomycetidae</taxon>
        <taxon>Agaricales</taxon>
        <taxon>Agaricineae</taxon>
        <taxon>Nidulariaceae</taxon>
        <taxon>Crucibulum</taxon>
    </lineage>
</organism>
<name>A0A5C3LSF5_9AGAR</name>
<evidence type="ECO:0000313" key="3">
    <source>
        <dbReference type="Proteomes" id="UP000308652"/>
    </source>
</evidence>
<gene>
    <name evidence="2" type="ORF">BDQ12DRAFT_688278</name>
</gene>
<keyword evidence="3" id="KW-1185">Reference proteome</keyword>
<dbReference type="AlphaFoldDB" id="A0A5C3LSF5"/>
<dbReference type="Proteomes" id="UP000308652">
    <property type="component" value="Unassembled WGS sequence"/>
</dbReference>
<dbReference type="EMBL" id="ML213621">
    <property type="protein sequence ID" value="TFK35527.1"/>
    <property type="molecule type" value="Genomic_DNA"/>
</dbReference>
<proteinExistence type="predicted"/>
<evidence type="ECO:0000313" key="2">
    <source>
        <dbReference type="EMBL" id="TFK35527.1"/>
    </source>
</evidence>
<sequence length="177" mass="20385">MESQITLVDAPSSHFTITFEKNSMKNNTVWINSRPVYTISTSDASDTRTTIFNNLIQRTLVTVQRRSLLADALTFDDRYDGKKVKIDSWLRAIKLPDGNPGHVIRTTQGNYIWKVDIVHRHVLYAEEDLDTPLAYMVIATATSPMSLIIAREVEDIVDDILVSFMILELRMRLREKW</sequence>
<dbReference type="Pfam" id="PF20236">
    <property type="entry name" value="DUF6593"/>
    <property type="match status" value="1"/>
</dbReference>
<accession>A0A5C3LSF5</accession>